<protein>
    <submittedName>
        <fullName evidence="1">TIGR04255 family protein</fullName>
    </submittedName>
</protein>
<gene>
    <name evidence="1" type="ORF">GJ668_09400</name>
</gene>
<sequence length="249" mass="28121">MANTLPKRLRKEPLLDALFECRFNAHSPVSNILPGILFSEFEGEKQLERLPHSDLPEVIRNSDPSLQYVPLVRISLQNYSFLVGDRSVAVACNLPYKGWSDFKPKIIKLIGILKKSGLVDKAMRYSIKYVNLIPSNDPVDQVNLANLSLRIGSHNLTKESYQVRMEVPVEGLINIIQVISGTKVIIPGKPEQEGVVIDIDTIKDIGGISVEQLEQDLDSALEHIHRISKETFFDCLTEQTLMRLEPEYE</sequence>
<dbReference type="NCBIfam" id="TIGR04255">
    <property type="entry name" value="sporadTIGR04255"/>
    <property type="match status" value="1"/>
</dbReference>
<dbReference type="OrthoDB" id="5767768at2"/>
<keyword evidence="2" id="KW-1185">Reference proteome</keyword>
<dbReference type="Proteomes" id="UP000434044">
    <property type="component" value="Unassembled WGS sequence"/>
</dbReference>
<evidence type="ECO:0000313" key="1">
    <source>
        <dbReference type="EMBL" id="MTW21316.1"/>
    </source>
</evidence>
<accession>A0A6N8EF92</accession>
<dbReference type="InterPro" id="IPR026349">
    <property type="entry name" value="CHP04255"/>
</dbReference>
<proteinExistence type="predicted"/>
<dbReference type="AlphaFoldDB" id="A0A6N8EF92"/>
<organism evidence="1 2">
    <name type="scientific">Allochromatium palmeri</name>
    <dbReference type="NCBI Taxonomy" id="231048"/>
    <lineage>
        <taxon>Bacteria</taxon>
        <taxon>Pseudomonadati</taxon>
        <taxon>Pseudomonadota</taxon>
        <taxon>Gammaproteobacteria</taxon>
        <taxon>Chromatiales</taxon>
        <taxon>Chromatiaceae</taxon>
        <taxon>Allochromatium</taxon>
    </lineage>
</organism>
<comment type="caution">
    <text evidence="1">The sequence shown here is derived from an EMBL/GenBank/DDBJ whole genome shotgun (WGS) entry which is preliminary data.</text>
</comment>
<reference evidence="1 2" key="1">
    <citation type="submission" date="2019-11" db="EMBL/GenBank/DDBJ databases">
        <title>Whole-genome sequence of the anaerobic purple sulfur bacterium Allochromatium palmeri DSM 15591.</title>
        <authorList>
            <person name="Kyndt J.A."/>
            <person name="Meyer T.E."/>
        </authorList>
    </citation>
    <scope>NUCLEOTIDE SEQUENCE [LARGE SCALE GENOMIC DNA]</scope>
    <source>
        <strain evidence="1 2">DSM 15591</strain>
    </source>
</reference>
<dbReference type="RefSeq" id="WP_155449897.1">
    <property type="nucleotide sequence ID" value="NZ_WNKT01000016.1"/>
</dbReference>
<evidence type="ECO:0000313" key="2">
    <source>
        <dbReference type="Proteomes" id="UP000434044"/>
    </source>
</evidence>
<dbReference type="EMBL" id="WNKT01000016">
    <property type="protein sequence ID" value="MTW21316.1"/>
    <property type="molecule type" value="Genomic_DNA"/>
</dbReference>
<name>A0A6N8EF92_9GAMM</name>